<dbReference type="SUPFAM" id="SSF51445">
    <property type="entry name" value="(Trans)glycosidases"/>
    <property type="match status" value="1"/>
</dbReference>
<evidence type="ECO:0000313" key="3">
    <source>
        <dbReference type="Proteomes" id="UP000578531"/>
    </source>
</evidence>
<dbReference type="RefSeq" id="XP_037160826.1">
    <property type="nucleotide sequence ID" value="XM_037312240.1"/>
</dbReference>
<feature type="chain" id="PRO_5034777484" description="Glycoside hydrolase subgroup catalytic core protein" evidence="1">
    <location>
        <begin position="23"/>
        <end position="599"/>
    </location>
</feature>
<dbReference type="EMBL" id="JACCJC010000057">
    <property type="protein sequence ID" value="KAF6231394.1"/>
    <property type="molecule type" value="Genomic_DNA"/>
</dbReference>
<dbReference type="Gene3D" id="3.20.20.80">
    <property type="entry name" value="Glycosidases"/>
    <property type="match status" value="1"/>
</dbReference>
<comment type="caution">
    <text evidence="2">The sequence shown here is derived from an EMBL/GenBank/DDBJ whole genome shotgun (WGS) entry which is preliminary data.</text>
</comment>
<keyword evidence="3" id="KW-1185">Reference proteome</keyword>
<dbReference type="OrthoDB" id="2338662at2759"/>
<organism evidence="2 3">
    <name type="scientific">Letharia columbiana</name>
    <dbReference type="NCBI Taxonomy" id="112416"/>
    <lineage>
        <taxon>Eukaryota</taxon>
        <taxon>Fungi</taxon>
        <taxon>Dikarya</taxon>
        <taxon>Ascomycota</taxon>
        <taxon>Pezizomycotina</taxon>
        <taxon>Lecanoromycetes</taxon>
        <taxon>OSLEUM clade</taxon>
        <taxon>Lecanoromycetidae</taxon>
        <taxon>Lecanorales</taxon>
        <taxon>Lecanorineae</taxon>
        <taxon>Parmeliaceae</taxon>
        <taxon>Letharia</taxon>
    </lineage>
</organism>
<keyword evidence="1" id="KW-0732">Signal</keyword>
<sequence length="599" mass="66407">MRLGVQLPLAFLSLHLGRFTLAVDTWCGKAYRSSDPAVDPGGRIVAPPRSPAPLLNLKIRPRAQPYLEEDIVGTFIVDAPLSYFYGQPYDNTLFGQQNDGALKLLSNVSEYNTISFYVNRSDDAIRPISYATVKLNSTGTLFDFDLSEFEPRFEPYNLSVVAMAPNNHIYMASTQILRLPSRSDGGSVTKIDSLHGGLLVKATTISNSSSGAWTPLFPYSFYLDGNWLGEDPKNMNVLKNYGYNVLHIVPAGGLGYDFEQLDEWLDQAQQLGLWIMFDMRWQYQNASGVDWQVNQLKRRPNMLLWYTADEPDGQVDALNAPKRAYDQIKSLDPYHPVSLCLNCENYHYQEYSTGADIILSDVYPIGTNTSWSTQYGTVCNSTYGCCGCDNCQGYNNLSNVPARLDIYREYQMQLGLPPKVLWGTPQAFGNSEFWKQTPTPEEEVAMTLLSVNHGAKGIIMWTFPTTPDLTDVTSRLAKVLTGTCAEYLLGADIITGLAVDGTSAVDASAWRVGNSILLSIVNSDYQDMTGPVTLHLPAEIVATSISTVLWGDAEWRVTNVDSKTQIQRSGLQGLSSDILILSLELPLFVEEQDSTAVAR</sequence>
<dbReference type="Proteomes" id="UP000578531">
    <property type="component" value="Unassembled WGS sequence"/>
</dbReference>
<reference evidence="2 3" key="1">
    <citation type="journal article" date="2020" name="Genomics">
        <title>Complete, high-quality genomes from long-read metagenomic sequencing of two wolf lichen thalli reveals enigmatic genome architecture.</title>
        <authorList>
            <person name="McKenzie S.K."/>
            <person name="Walston R.F."/>
            <person name="Allen J.L."/>
        </authorList>
    </citation>
    <scope>NUCLEOTIDE SEQUENCE [LARGE SCALE GENOMIC DNA]</scope>
    <source>
        <strain evidence="2">WasteWater2</strain>
    </source>
</reference>
<feature type="signal peptide" evidence="1">
    <location>
        <begin position="1"/>
        <end position="22"/>
    </location>
</feature>
<proteinExistence type="predicted"/>
<accession>A0A8H6FMS0</accession>
<gene>
    <name evidence="2" type="ORF">HO173_010354</name>
</gene>
<dbReference type="AlphaFoldDB" id="A0A8H6FMS0"/>
<evidence type="ECO:0000313" key="2">
    <source>
        <dbReference type="EMBL" id="KAF6231394.1"/>
    </source>
</evidence>
<dbReference type="GeneID" id="59292001"/>
<evidence type="ECO:0008006" key="4">
    <source>
        <dbReference type="Google" id="ProtNLM"/>
    </source>
</evidence>
<evidence type="ECO:0000256" key="1">
    <source>
        <dbReference type="SAM" id="SignalP"/>
    </source>
</evidence>
<protein>
    <recommendedName>
        <fullName evidence="4">Glycoside hydrolase subgroup catalytic core protein</fullName>
    </recommendedName>
</protein>
<dbReference type="InterPro" id="IPR017853">
    <property type="entry name" value="GH"/>
</dbReference>
<name>A0A8H6FMS0_9LECA</name>